<dbReference type="PANTHER" id="PTHR43908">
    <property type="entry name" value="AT29763P-RELATED"/>
    <property type="match status" value="1"/>
</dbReference>
<name>A0A0D9WVT6_9ORYZ</name>
<reference evidence="5" key="2">
    <citation type="submission" date="2013-12" db="EMBL/GenBank/DDBJ databases">
        <authorList>
            <person name="Yu Y."/>
            <person name="Lee S."/>
            <person name="de Baynast K."/>
            <person name="Wissotski M."/>
            <person name="Liu L."/>
            <person name="Talag J."/>
            <person name="Goicoechea J."/>
            <person name="Angelova A."/>
            <person name="Jetty R."/>
            <person name="Kudrna D."/>
            <person name="Golser W."/>
            <person name="Rivera L."/>
            <person name="Zhang J."/>
            <person name="Wing R."/>
        </authorList>
    </citation>
    <scope>NUCLEOTIDE SEQUENCE</scope>
</reference>
<protein>
    <recommendedName>
        <fullName evidence="3">J domain-containing protein</fullName>
    </recommendedName>
</protein>
<dbReference type="EnsemblPlants" id="LPERR07G03540.1">
    <property type="protein sequence ID" value="LPERR07G03540.1"/>
    <property type="gene ID" value="LPERR07G03540"/>
</dbReference>
<accession>A0A0D9WVT6</accession>
<feature type="transmembrane region" description="Helical" evidence="2">
    <location>
        <begin position="278"/>
        <end position="296"/>
    </location>
</feature>
<dbReference type="Proteomes" id="UP000032180">
    <property type="component" value="Chromosome 7"/>
</dbReference>
<dbReference type="Gramene" id="LPERR07G03540.1">
    <property type="protein sequence ID" value="LPERR07G03540.1"/>
    <property type="gene ID" value="LPERR07G03540"/>
</dbReference>
<feature type="transmembrane region" description="Helical" evidence="2">
    <location>
        <begin position="331"/>
        <end position="350"/>
    </location>
</feature>
<evidence type="ECO:0000313" key="4">
    <source>
        <dbReference type="EnsemblPlants" id="LPERR07G03540.1"/>
    </source>
</evidence>
<reference evidence="4" key="3">
    <citation type="submission" date="2015-04" db="UniProtKB">
        <authorList>
            <consortium name="EnsemblPlants"/>
        </authorList>
    </citation>
    <scope>IDENTIFICATION</scope>
</reference>
<dbReference type="eggNOG" id="KOG0714">
    <property type="taxonomic scope" value="Eukaryota"/>
</dbReference>
<dbReference type="InterPro" id="IPR018253">
    <property type="entry name" value="DnaJ_domain_CS"/>
</dbReference>
<dbReference type="InterPro" id="IPR036869">
    <property type="entry name" value="J_dom_sf"/>
</dbReference>
<dbReference type="Pfam" id="PF00226">
    <property type="entry name" value="DnaJ"/>
    <property type="match status" value="1"/>
</dbReference>
<dbReference type="GO" id="GO:0005783">
    <property type="term" value="C:endoplasmic reticulum"/>
    <property type="evidence" value="ECO:0007669"/>
    <property type="project" value="UniProtKB-ARBA"/>
</dbReference>
<feature type="region of interest" description="Disordered" evidence="1">
    <location>
        <begin position="202"/>
        <end position="246"/>
    </location>
</feature>
<reference evidence="4 5" key="1">
    <citation type="submission" date="2012-08" db="EMBL/GenBank/DDBJ databases">
        <title>Oryza genome evolution.</title>
        <authorList>
            <person name="Wing R.A."/>
        </authorList>
    </citation>
    <scope>NUCLEOTIDE SEQUENCE</scope>
</reference>
<feature type="transmembrane region" description="Helical" evidence="2">
    <location>
        <begin position="302"/>
        <end position="324"/>
    </location>
</feature>
<keyword evidence="2" id="KW-1133">Transmembrane helix</keyword>
<dbReference type="STRING" id="77586.A0A0D9WVT6"/>
<dbReference type="AlphaFoldDB" id="A0A0D9WVT6"/>
<dbReference type="CDD" id="cd06257">
    <property type="entry name" value="DnaJ"/>
    <property type="match status" value="1"/>
</dbReference>
<feature type="region of interest" description="Disordered" evidence="1">
    <location>
        <begin position="96"/>
        <end position="120"/>
    </location>
</feature>
<feature type="transmembrane region" description="Helical" evidence="2">
    <location>
        <begin position="132"/>
        <end position="154"/>
    </location>
</feature>
<dbReference type="SMART" id="SM00271">
    <property type="entry name" value="DnaJ"/>
    <property type="match status" value="1"/>
</dbReference>
<dbReference type="PROSITE" id="PS00636">
    <property type="entry name" value="DNAJ_1"/>
    <property type="match status" value="1"/>
</dbReference>
<dbReference type="Gene3D" id="1.10.287.110">
    <property type="entry name" value="DnaJ domain"/>
    <property type="match status" value="1"/>
</dbReference>
<dbReference type="PROSITE" id="PS50076">
    <property type="entry name" value="DNAJ_2"/>
    <property type="match status" value="1"/>
</dbReference>
<dbReference type="SUPFAM" id="SSF46565">
    <property type="entry name" value="Chaperone J-domain"/>
    <property type="match status" value="1"/>
</dbReference>
<proteinExistence type="predicted"/>
<dbReference type="InterPro" id="IPR001623">
    <property type="entry name" value="DnaJ_domain"/>
</dbReference>
<dbReference type="PRINTS" id="PR00625">
    <property type="entry name" value="JDOMAIN"/>
</dbReference>
<evidence type="ECO:0000256" key="2">
    <source>
        <dbReference type="SAM" id="Phobius"/>
    </source>
</evidence>
<keyword evidence="2" id="KW-0812">Transmembrane</keyword>
<keyword evidence="5" id="KW-1185">Reference proteome</keyword>
<organism evidence="4 5">
    <name type="scientific">Leersia perrieri</name>
    <dbReference type="NCBI Taxonomy" id="77586"/>
    <lineage>
        <taxon>Eukaryota</taxon>
        <taxon>Viridiplantae</taxon>
        <taxon>Streptophyta</taxon>
        <taxon>Embryophyta</taxon>
        <taxon>Tracheophyta</taxon>
        <taxon>Spermatophyta</taxon>
        <taxon>Magnoliopsida</taxon>
        <taxon>Liliopsida</taxon>
        <taxon>Poales</taxon>
        <taxon>Poaceae</taxon>
        <taxon>BOP clade</taxon>
        <taxon>Oryzoideae</taxon>
        <taxon>Oryzeae</taxon>
        <taxon>Oryzinae</taxon>
        <taxon>Leersia</taxon>
    </lineage>
</organism>
<sequence>MGDQAGGSSQSQFPAYTDEQMEAVRRIKMLGDNGDYYLILGLTNECSEVDVIRAYRRLALKVHPDKNKAPGAEDAFKSLLEAYECLKDPGRRSQYDRFGRNVTPPRPQTTQSAAPTTTGHQNFIRRRRAAEFLFHILVWFILLMLLLSCIIALIKCNKWMLVLASNAKQTKSTTTNYSSLIRNSVYVLLVILPAFLRFHRQRTPPPPPPPQSGPSDPDPGQATAPPPPPPPPPSPPPPPPSRTQGAVPVGVHTHHTFRFSFADLLSALKKLLFLVPNLFRFLKWCILILFSIILFLKENLLLLLAIILVALIIVFILLVALVLFIINKPGILFAFLFLLFLLFALLRFLLNRFVKWIEKL</sequence>
<evidence type="ECO:0000256" key="1">
    <source>
        <dbReference type="SAM" id="MobiDB-lite"/>
    </source>
</evidence>
<dbReference type="InterPro" id="IPR051100">
    <property type="entry name" value="DnaJ_subfamily_B/C"/>
</dbReference>
<feature type="domain" description="J" evidence="3">
    <location>
        <begin position="35"/>
        <end position="99"/>
    </location>
</feature>
<evidence type="ECO:0000313" key="5">
    <source>
        <dbReference type="Proteomes" id="UP000032180"/>
    </source>
</evidence>
<dbReference type="HOGENOM" id="CLU_770222_0_0_1"/>
<feature type="compositionally biased region" description="Low complexity" evidence="1">
    <location>
        <begin position="108"/>
        <end position="118"/>
    </location>
</feature>
<evidence type="ECO:0000259" key="3">
    <source>
        <dbReference type="PROSITE" id="PS50076"/>
    </source>
</evidence>
<feature type="compositionally biased region" description="Pro residues" evidence="1">
    <location>
        <begin position="203"/>
        <end position="212"/>
    </location>
</feature>
<keyword evidence="2" id="KW-0472">Membrane</keyword>
<feature type="compositionally biased region" description="Pro residues" evidence="1">
    <location>
        <begin position="224"/>
        <end position="241"/>
    </location>
</feature>